<dbReference type="PROSITE" id="PS50066">
    <property type="entry name" value="MADS_BOX_2"/>
    <property type="match status" value="1"/>
</dbReference>
<keyword evidence="2" id="KW-0805">Transcription regulation</keyword>
<dbReference type="GO" id="GO:0000981">
    <property type="term" value="F:DNA-binding transcription factor activity, RNA polymerase II-specific"/>
    <property type="evidence" value="ECO:0007669"/>
    <property type="project" value="TreeGrafter"/>
</dbReference>
<dbReference type="Pfam" id="PF00319">
    <property type="entry name" value="SRF-TF"/>
    <property type="match status" value="1"/>
</dbReference>
<dbReference type="InterPro" id="IPR036879">
    <property type="entry name" value="TF_MADSbox_sf"/>
</dbReference>
<dbReference type="PRINTS" id="PR00404">
    <property type="entry name" value="MADSDOMAIN"/>
</dbReference>
<dbReference type="Proteomes" id="UP001159364">
    <property type="component" value="Linkage Group LG06"/>
</dbReference>
<keyword evidence="3" id="KW-0238">DNA-binding</keyword>
<dbReference type="GO" id="GO:0005634">
    <property type="term" value="C:nucleus"/>
    <property type="evidence" value="ECO:0007669"/>
    <property type="project" value="UniProtKB-SubCell"/>
</dbReference>
<dbReference type="FunFam" id="3.40.1810.10:FF:000006">
    <property type="entry name" value="Agamous-like MADS-box protein AGL62"/>
    <property type="match status" value="1"/>
</dbReference>
<gene>
    <name evidence="7" type="ORF">K2173_006619</name>
</gene>
<dbReference type="GO" id="GO:0000978">
    <property type="term" value="F:RNA polymerase II cis-regulatory region sequence-specific DNA binding"/>
    <property type="evidence" value="ECO:0007669"/>
    <property type="project" value="TreeGrafter"/>
</dbReference>
<dbReference type="AlphaFoldDB" id="A0AAV8T5P3"/>
<dbReference type="EMBL" id="JAIWQS010000006">
    <property type="protein sequence ID" value="KAJ8762017.1"/>
    <property type="molecule type" value="Genomic_DNA"/>
</dbReference>
<sequence length="208" mass="23667">MASKKTKGRQKIEMKEIAKEDDKLITFSKRRSGIYKKASELVTLTGAEVAFVVFSPTGKPFSFGHPSIESISNRLLGRNPNPTDNTHPVLEAHRRMRIEEFNQLHNEVLRQLELEKAKGKELKVRLTGKETSGWWDAPIEELDVQQLLQMDASFKDLHNNLLNKIKQLSTNAPSSSHHLVNINQMPYSFSPNLTQLPDPSVRPPGFHY</sequence>
<accession>A0AAV8T5P3</accession>
<dbReference type="InterPro" id="IPR002100">
    <property type="entry name" value="TF_MADSbox"/>
</dbReference>
<organism evidence="7 8">
    <name type="scientific">Erythroxylum novogranatense</name>
    <dbReference type="NCBI Taxonomy" id="1862640"/>
    <lineage>
        <taxon>Eukaryota</taxon>
        <taxon>Viridiplantae</taxon>
        <taxon>Streptophyta</taxon>
        <taxon>Embryophyta</taxon>
        <taxon>Tracheophyta</taxon>
        <taxon>Spermatophyta</taxon>
        <taxon>Magnoliopsida</taxon>
        <taxon>eudicotyledons</taxon>
        <taxon>Gunneridae</taxon>
        <taxon>Pentapetalae</taxon>
        <taxon>rosids</taxon>
        <taxon>fabids</taxon>
        <taxon>Malpighiales</taxon>
        <taxon>Erythroxylaceae</taxon>
        <taxon>Erythroxylum</taxon>
    </lineage>
</organism>
<reference evidence="7 8" key="1">
    <citation type="submission" date="2021-09" db="EMBL/GenBank/DDBJ databases">
        <title>Genomic insights and catalytic innovation underlie evolution of tropane alkaloids biosynthesis.</title>
        <authorList>
            <person name="Wang Y.-J."/>
            <person name="Tian T."/>
            <person name="Huang J.-P."/>
            <person name="Huang S.-X."/>
        </authorList>
    </citation>
    <scope>NUCLEOTIDE SEQUENCE [LARGE SCALE GENOMIC DNA]</scope>
    <source>
        <strain evidence="7">KIB-2018</strain>
        <tissue evidence="7">Leaf</tissue>
    </source>
</reference>
<evidence type="ECO:0000256" key="3">
    <source>
        <dbReference type="ARBA" id="ARBA00023125"/>
    </source>
</evidence>
<keyword evidence="5" id="KW-0539">Nucleus</keyword>
<comment type="subcellular location">
    <subcellularLocation>
        <location evidence="1">Nucleus</location>
    </subcellularLocation>
</comment>
<evidence type="ECO:0000256" key="1">
    <source>
        <dbReference type="ARBA" id="ARBA00004123"/>
    </source>
</evidence>
<evidence type="ECO:0000259" key="6">
    <source>
        <dbReference type="PROSITE" id="PS50066"/>
    </source>
</evidence>
<dbReference type="PANTHER" id="PTHR11945:SF725">
    <property type="entry name" value="AGAMOUS-LIKE 58-RELATED"/>
    <property type="match status" value="1"/>
</dbReference>
<evidence type="ECO:0000256" key="2">
    <source>
        <dbReference type="ARBA" id="ARBA00023015"/>
    </source>
</evidence>
<dbReference type="SUPFAM" id="SSF55455">
    <property type="entry name" value="SRF-like"/>
    <property type="match status" value="1"/>
</dbReference>
<protein>
    <recommendedName>
        <fullName evidence="6">MADS-box domain-containing protein</fullName>
    </recommendedName>
</protein>
<proteinExistence type="predicted"/>
<keyword evidence="4" id="KW-0804">Transcription</keyword>
<name>A0AAV8T5P3_9ROSI</name>
<evidence type="ECO:0000313" key="8">
    <source>
        <dbReference type="Proteomes" id="UP001159364"/>
    </source>
</evidence>
<keyword evidence="8" id="KW-1185">Reference proteome</keyword>
<evidence type="ECO:0000256" key="4">
    <source>
        <dbReference type="ARBA" id="ARBA00023163"/>
    </source>
</evidence>
<evidence type="ECO:0000313" key="7">
    <source>
        <dbReference type="EMBL" id="KAJ8762017.1"/>
    </source>
</evidence>
<comment type="caution">
    <text evidence="7">The sequence shown here is derived from an EMBL/GenBank/DDBJ whole genome shotgun (WGS) entry which is preliminary data.</text>
</comment>
<dbReference type="GO" id="GO:0046983">
    <property type="term" value="F:protein dimerization activity"/>
    <property type="evidence" value="ECO:0007669"/>
    <property type="project" value="InterPro"/>
</dbReference>
<evidence type="ECO:0000256" key="5">
    <source>
        <dbReference type="ARBA" id="ARBA00023242"/>
    </source>
</evidence>
<dbReference type="Gene3D" id="3.40.1810.10">
    <property type="entry name" value="Transcription factor, MADS-box"/>
    <property type="match status" value="1"/>
</dbReference>
<dbReference type="SMART" id="SM00432">
    <property type="entry name" value="MADS"/>
    <property type="match status" value="1"/>
</dbReference>
<feature type="domain" description="MADS-box" evidence="6">
    <location>
        <begin position="7"/>
        <end position="67"/>
    </location>
</feature>
<dbReference type="PANTHER" id="PTHR11945">
    <property type="entry name" value="MADS BOX PROTEIN"/>
    <property type="match status" value="1"/>
</dbReference>